<comment type="caution">
    <text evidence="4">The sequence shown here is derived from an EMBL/GenBank/DDBJ whole genome shotgun (WGS) entry which is preliminary data.</text>
</comment>
<dbReference type="InterPro" id="IPR036148">
    <property type="entry name" value="MmgE/PrpD_sf"/>
</dbReference>
<dbReference type="PANTHER" id="PTHR16943:SF8">
    <property type="entry name" value="2-METHYLCITRATE DEHYDRATASE"/>
    <property type="match status" value="1"/>
</dbReference>
<protein>
    <submittedName>
        <fullName evidence="4">2-methylcitrate dehydratase</fullName>
    </submittedName>
</protein>
<proteinExistence type="inferred from homology"/>
<dbReference type="RefSeq" id="WP_147062303.1">
    <property type="nucleotide sequence ID" value="NZ_BAABDN010000001.1"/>
</dbReference>
<reference evidence="4 5" key="1">
    <citation type="submission" date="2019-07" db="EMBL/GenBank/DDBJ databases">
        <title>Whole genome shotgun sequence of Knoellia locipacati NBRC 109775.</title>
        <authorList>
            <person name="Hosoyama A."/>
            <person name="Uohara A."/>
            <person name="Ohji S."/>
            <person name="Ichikawa N."/>
        </authorList>
    </citation>
    <scope>NUCLEOTIDE SEQUENCE [LARGE SCALE GENOMIC DNA]</scope>
    <source>
        <strain evidence="4 5">NBRC 109775</strain>
    </source>
</reference>
<comment type="similarity">
    <text evidence="1">Belongs to the PrpD family.</text>
</comment>
<dbReference type="EMBL" id="BKBA01000003">
    <property type="protein sequence ID" value="GEQ12752.1"/>
    <property type="molecule type" value="Genomic_DNA"/>
</dbReference>
<dbReference type="PANTHER" id="PTHR16943">
    <property type="entry name" value="2-METHYLCITRATE DEHYDRATASE-RELATED"/>
    <property type="match status" value="1"/>
</dbReference>
<evidence type="ECO:0000313" key="4">
    <source>
        <dbReference type="EMBL" id="GEQ12752.1"/>
    </source>
</evidence>
<keyword evidence="5" id="KW-1185">Reference proteome</keyword>
<dbReference type="InterPro" id="IPR005656">
    <property type="entry name" value="MmgE_PrpD"/>
</dbReference>
<gene>
    <name evidence="4" type="primary">prpD</name>
    <name evidence="4" type="ORF">KLO01_07990</name>
</gene>
<dbReference type="OrthoDB" id="9797528at2"/>
<dbReference type="Gene3D" id="1.10.4100.10">
    <property type="entry name" value="2-methylcitrate dehydratase PrpD"/>
    <property type="match status" value="1"/>
</dbReference>
<sequence length="461" mass="48122">MTTAAEGLTLHIAEWVAAQAATPLPSEVDHHVRRLVLDHLAGVVAGSVTPVTTAVAEHASEEYGGDHAVAVGHGRMSTLGAALVNGTAAHGLEVDDGYTPGSVHPSAVALPAVLAAAQREGSTPEQTLRASAIALELVCRLAASGHPATWRNHFHNTPLTGVLAAAAGVSALTGADALTTANALGIAASHAGGLFEFLGQAAEVKRVHPGKAARDGIASAQLARRGVTGPLTALEGQHGYFAAFAGDDWSRDTLVEGLGQQWTCLDTYVKPYPSCRHLHGPIDAALALRKEHGLTAEDVRSVAVGTYSVATHHGHTRVDSFLDAQMSIPYAVAAALRWGEVTLAEFSDESRSDAAVLQLTSAVEVHLDQDAQDLYPKARPSRVTLELTDGRSVSEWVEQPYGEPSNPVTDEDLAGKFHAITGPLVGTEGADELIAAVWAFENLDFLDRADELVRAQGGRAG</sequence>
<dbReference type="Proteomes" id="UP000321793">
    <property type="component" value="Unassembled WGS sequence"/>
</dbReference>
<evidence type="ECO:0000313" key="5">
    <source>
        <dbReference type="Proteomes" id="UP000321793"/>
    </source>
</evidence>
<accession>A0A512SXQ0</accession>
<name>A0A512SXQ0_9MICO</name>
<evidence type="ECO:0000259" key="2">
    <source>
        <dbReference type="Pfam" id="PF03972"/>
    </source>
</evidence>
<dbReference type="Pfam" id="PF19305">
    <property type="entry name" value="MmgE_PrpD_C"/>
    <property type="match status" value="1"/>
</dbReference>
<dbReference type="AlphaFoldDB" id="A0A512SXQ0"/>
<dbReference type="InterPro" id="IPR045337">
    <property type="entry name" value="MmgE_PrpD_C"/>
</dbReference>
<dbReference type="InterPro" id="IPR045336">
    <property type="entry name" value="MmgE_PrpD_N"/>
</dbReference>
<dbReference type="SUPFAM" id="SSF103378">
    <property type="entry name" value="2-methylcitrate dehydratase PrpD"/>
    <property type="match status" value="1"/>
</dbReference>
<dbReference type="InterPro" id="IPR042183">
    <property type="entry name" value="MmgE/PrpD_sf_1"/>
</dbReference>
<dbReference type="GO" id="GO:0016829">
    <property type="term" value="F:lyase activity"/>
    <property type="evidence" value="ECO:0007669"/>
    <property type="project" value="InterPro"/>
</dbReference>
<evidence type="ECO:0000256" key="1">
    <source>
        <dbReference type="ARBA" id="ARBA00006174"/>
    </source>
</evidence>
<feature type="domain" description="MmgE/PrpD C-terminal" evidence="3">
    <location>
        <begin position="272"/>
        <end position="438"/>
    </location>
</feature>
<organism evidence="4 5">
    <name type="scientific">Knoellia locipacati</name>
    <dbReference type="NCBI Taxonomy" id="882824"/>
    <lineage>
        <taxon>Bacteria</taxon>
        <taxon>Bacillati</taxon>
        <taxon>Actinomycetota</taxon>
        <taxon>Actinomycetes</taxon>
        <taxon>Micrococcales</taxon>
        <taxon>Intrasporangiaceae</taxon>
        <taxon>Knoellia</taxon>
    </lineage>
</organism>
<dbReference type="Gene3D" id="3.30.1330.120">
    <property type="entry name" value="2-methylcitrate dehydratase PrpD"/>
    <property type="match status" value="1"/>
</dbReference>
<dbReference type="Pfam" id="PF03972">
    <property type="entry name" value="MmgE_PrpD_N"/>
    <property type="match status" value="1"/>
</dbReference>
<dbReference type="InterPro" id="IPR042188">
    <property type="entry name" value="MmgE/PrpD_sf_2"/>
</dbReference>
<feature type="domain" description="MmgE/PrpD N-terminal" evidence="2">
    <location>
        <begin position="11"/>
        <end position="248"/>
    </location>
</feature>
<evidence type="ECO:0000259" key="3">
    <source>
        <dbReference type="Pfam" id="PF19305"/>
    </source>
</evidence>